<evidence type="ECO:0000256" key="1">
    <source>
        <dbReference type="SAM" id="MobiDB-lite"/>
    </source>
</evidence>
<dbReference type="EMBL" id="JBGFUD010000052">
    <property type="protein sequence ID" value="MFH4973498.1"/>
    <property type="molecule type" value="Genomic_DNA"/>
</dbReference>
<protein>
    <submittedName>
        <fullName evidence="3">Uncharacterized protein</fullName>
    </submittedName>
</protein>
<evidence type="ECO:0000313" key="3">
    <source>
        <dbReference type="EMBL" id="MFH4973498.1"/>
    </source>
</evidence>
<dbReference type="Proteomes" id="UP001608902">
    <property type="component" value="Unassembled WGS sequence"/>
</dbReference>
<keyword evidence="2" id="KW-0732">Signal</keyword>
<reference evidence="3 4" key="1">
    <citation type="submission" date="2024-08" db="EMBL/GenBank/DDBJ databases">
        <title>Gnathostoma spinigerum genome.</title>
        <authorList>
            <person name="Gonzalez-Bertolin B."/>
            <person name="Monzon S."/>
            <person name="Zaballos A."/>
            <person name="Jimenez P."/>
            <person name="Dekumyoy P."/>
            <person name="Varona S."/>
            <person name="Cuesta I."/>
            <person name="Sumanam S."/>
            <person name="Adisakwattana P."/>
            <person name="Gasser R.B."/>
            <person name="Hernandez-Gonzalez A."/>
            <person name="Young N.D."/>
            <person name="Perteguer M.J."/>
        </authorList>
    </citation>
    <scope>NUCLEOTIDE SEQUENCE [LARGE SCALE GENOMIC DNA]</scope>
    <source>
        <strain evidence="3">AL3</strain>
        <tissue evidence="3">Liver</tissue>
    </source>
</reference>
<organism evidence="3 4">
    <name type="scientific">Gnathostoma spinigerum</name>
    <dbReference type="NCBI Taxonomy" id="75299"/>
    <lineage>
        <taxon>Eukaryota</taxon>
        <taxon>Metazoa</taxon>
        <taxon>Ecdysozoa</taxon>
        <taxon>Nematoda</taxon>
        <taxon>Chromadorea</taxon>
        <taxon>Rhabditida</taxon>
        <taxon>Spirurina</taxon>
        <taxon>Gnathostomatomorpha</taxon>
        <taxon>Gnathostomatoidea</taxon>
        <taxon>Gnathostomatidae</taxon>
        <taxon>Gnathostoma</taxon>
    </lineage>
</organism>
<gene>
    <name evidence="3" type="ORF">AB6A40_000207</name>
</gene>
<keyword evidence="4" id="KW-1185">Reference proteome</keyword>
<sequence>MFKLLLLPLLLSVSLASLGIDELLDLHPRSPLLRKLDDDINTPREEILKQVKNYVATLPKNLQNAFEQLMAADSEKEKASNGWDLEVMKYHNSTKEEIDRRMKEIAIENDLSLSRKEMETRLDELFTIDMNNREGDSHKDSDSVEERETDF</sequence>
<name>A0ABD6E9U5_9BILA</name>
<feature type="chain" id="PRO_5044748054" evidence="2">
    <location>
        <begin position="17"/>
        <end position="151"/>
    </location>
</feature>
<feature type="region of interest" description="Disordered" evidence="1">
    <location>
        <begin position="129"/>
        <end position="151"/>
    </location>
</feature>
<feature type="signal peptide" evidence="2">
    <location>
        <begin position="1"/>
        <end position="16"/>
    </location>
</feature>
<proteinExistence type="predicted"/>
<comment type="caution">
    <text evidence="3">The sequence shown here is derived from an EMBL/GenBank/DDBJ whole genome shotgun (WGS) entry which is preliminary data.</text>
</comment>
<feature type="compositionally biased region" description="Basic and acidic residues" evidence="1">
    <location>
        <begin position="131"/>
        <end position="151"/>
    </location>
</feature>
<accession>A0ABD6E9U5</accession>
<evidence type="ECO:0000313" key="4">
    <source>
        <dbReference type="Proteomes" id="UP001608902"/>
    </source>
</evidence>
<dbReference type="AlphaFoldDB" id="A0ABD6E9U5"/>
<evidence type="ECO:0000256" key="2">
    <source>
        <dbReference type="SAM" id="SignalP"/>
    </source>
</evidence>